<reference evidence="6" key="2">
    <citation type="submission" date="2025-09" db="UniProtKB">
        <authorList>
            <consortium name="Ensembl"/>
        </authorList>
    </citation>
    <scope>IDENTIFICATION</scope>
</reference>
<evidence type="ECO:0000256" key="3">
    <source>
        <dbReference type="SAM" id="Coils"/>
    </source>
</evidence>
<feature type="coiled-coil region" evidence="3">
    <location>
        <begin position="83"/>
        <end position="172"/>
    </location>
</feature>
<dbReference type="PANTHER" id="PTHR18935">
    <property type="entry name" value="GOLGIN SUBFAMILY A MEMBER 4-LIKE ISOFORM X1"/>
    <property type="match status" value="1"/>
</dbReference>
<evidence type="ECO:0000259" key="5">
    <source>
        <dbReference type="Pfam" id="PF16034"/>
    </source>
</evidence>
<sequence length="413" mass="48607">FQRHVVETFFGFDEESLDSETSSVTSYNTDKTDRTPATPEEDLDDSTPKEEAELRFCQLTREYQALQRAYALLQEQVGGTLDAEREARTREQLQADLLRCQAKIEDLEKALIEKGQDSKWVEEKQLLIRTNQELLEKIYKMEQEENQLKNEMQDAKDQNELLEFRVLELEERERRSPAFNLHITTFPESHGSALQLFCQQEGIKVYVEPWRLGNLRNEEQVAIIQAGTVLSLCEKWLKQIEGTEAALTQKMLDLENEKDLFSKQKGYLEEELDYRKQALDQAYMKIQELEATLYNALQQEPGRRVSESLTEAQREDLRAAVDKLRRQILRQSREFDSQILHERMELLQQAQHVSDLLWKEKRQKEELQEPKVFVCFLKFLKKTLKVLKIKKKYNKIKEVLVGLLTVCLHTFIS</sequence>
<dbReference type="GO" id="GO:0008017">
    <property type="term" value="F:microtubule binding"/>
    <property type="evidence" value="ECO:0007669"/>
    <property type="project" value="InterPro"/>
</dbReference>
<feature type="domain" description="Janus kinase and microtubule-interacting protein C-terminal" evidence="5">
    <location>
        <begin position="4"/>
        <end position="180"/>
    </location>
</feature>
<evidence type="ECO:0000313" key="7">
    <source>
        <dbReference type="Proteomes" id="UP000694420"/>
    </source>
</evidence>
<dbReference type="InterPro" id="IPR024836">
    <property type="entry name" value="JAKMIP"/>
</dbReference>
<comment type="similarity">
    <text evidence="1">Belongs to the JAKMIP family.</text>
</comment>
<keyword evidence="2 3" id="KW-0175">Coiled coil</keyword>
<evidence type="ECO:0000256" key="2">
    <source>
        <dbReference type="ARBA" id="ARBA00023054"/>
    </source>
</evidence>
<dbReference type="GO" id="GO:0019900">
    <property type="term" value="F:kinase binding"/>
    <property type="evidence" value="ECO:0007669"/>
    <property type="project" value="InterPro"/>
</dbReference>
<feature type="coiled-coil region" evidence="3">
    <location>
        <begin position="237"/>
        <end position="334"/>
    </location>
</feature>
<name>A0A8C6YPY7_NOTPE</name>
<organism evidence="6 7">
    <name type="scientific">Nothoprocta perdicaria</name>
    <name type="common">Chilean tinamou</name>
    <name type="synonym">Crypturus perdicarius</name>
    <dbReference type="NCBI Taxonomy" id="30464"/>
    <lineage>
        <taxon>Eukaryota</taxon>
        <taxon>Metazoa</taxon>
        <taxon>Chordata</taxon>
        <taxon>Craniata</taxon>
        <taxon>Vertebrata</taxon>
        <taxon>Euteleostomi</taxon>
        <taxon>Archelosauria</taxon>
        <taxon>Archosauria</taxon>
        <taxon>Dinosauria</taxon>
        <taxon>Saurischia</taxon>
        <taxon>Theropoda</taxon>
        <taxon>Coelurosauria</taxon>
        <taxon>Aves</taxon>
        <taxon>Palaeognathae</taxon>
        <taxon>Tinamiformes</taxon>
        <taxon>Tinamidae</taxon>
        <taxon>Nothoprocta</taxon>
    </lineage>
</organism>
<dbReference type="InterPro" id="IPR031994">
    <property type="entry name" value="JAKMIP_C"/>
</dbReference>
<evidence type="ECO:0000313" key="6">
    <source>
        <dbReference type="Ensembl" id="ENSNPEP00000003338.1"/>
    </source>
</evidence>
<evidence type="ECO:0000256" key="1">
    <source>
        <dbReference type="ARBA" id="ARBA00005239"/>
    </source>
</evidence>
<protein>
    <submittedName>
        <fullName evidence="6">Janus kinase and microtubule interacting protein 1</fullName>
    </submittedName>
</protein>
<proteinExistence type="inferred from homology"/>
<dbReference type="Proteomes" id="UP000694420">
    <property type="component" value="Unplaced"/>
</dbReference>
<evidence type="ECO:0000256" key="4">
    <source>
        <dbReference type="SAM" id="MobiDB-lite"/>
    </source>
</evidence>
<reference evidence="6" key="1">
    <citation type="submission" date="2025-08" db="UniProtKB">
        <authorList>
            <consortium name="Ensembl"/>
        </authorList>
    </citation>
    <scope>IDENTIFICATION</scope>
</reference>
<dbReference type="AlphaFoldDB" id="A0A8C6YPY7"/>
<keyword evidence="7" id="KW-1185">Reference proteome</keyword>
<dbReference type="Ensembl" id="ENSNPET00000003404.1">
    <property type="protein sequence ID" value="ENSNPEP00000003338.1"/>
    <property type="gene ID" value="ENSNPEG00000002548.1"/>
</dbReference>
<dbReference type="PANTHER" id="PTHR18935:SF6">
    <property type="entry name" value="JANUS KINASE AND MICROTUBULE-INTERACTING PROTEIN 1"/>
    <property type="match status" value="1"/>
</dbReference>
<feature type="region of interest" description="Disordered" evidence="4">
    <location>
        <begin position="20"/>
        <end position="50"/>
    </location>
</feature>
<feature type="compositionally biased region" description="Polar residues" evidence="4">
    <location>
        <begin position="20"/>
        <end position="29"/>
    </location>
</feature>
<dbReference type="Pfam" id="PF16034">
    <property type="entry name" value="JAKMIP_CC3"/>
    <property type="match status" value="1"/>
</dbReference>
<dbReference type="GO" id="GO:0050811">
    <property type="term" value="F:GABA receptor binding"/>
    <property type="evidence" value="ECO:0007669"/>
    <property type="project" value="TreeGrafter"/>
</dbReference>
<accession>A0A8C6YPY7</accession>